<evidence type="ECO:0000313" key="8">
    <source>
        <dbReference type="Proteomes" id="UP000306628"/>
    </source>
</evidence>
<feature type="region of interest" description="Disordered" evidence="4">
    <location>
        <begin position="245"/>
        <end position="273"/>
    </location>
</feature>
<evidence type="ECO:0000256" key="2">
    <source>
        <dbReference type="ARBA" id="ARBA00022676"/>
    </source>
</evidence>
<dbReference type="EMBL" id="VCKX01000022">
    <property type="protein sequence ID" value="TMR36712.1"/>
    <property type="molecule type" value="Genomic_DNA"/>
</dbReference>
<dbReference type="RefSeq" id="WP_138689341.1">
    <property type="nucleotide sequence ID" value="NZ_JBHSAZ010000107.1"/>
</dbReference>
<dbReference type="Gene3D" id="3.40.50.2000">
    <property type="entry name" value="Glycogen Phosphorylase B"/>
    <property type="match status" value="2"/>
</dbReference>
<dbReference type="GO" id="GO:0017000">
    <property type="term" value="P:antibiotic biosynthetic process"/>
    <property type="evidence" value="ECO:0007669"/>
    <property type="project" value="UniProtKB-ARBA"/>
</dbReference>
<protein>
    <submittedName>
        <fullName evidence="7">DUF1205 domain-containing protein</fullName>
    </submittedName>
</protein>
<dbReference type="InterPro" id="IPR002213">
    <property type="entry name" value="UDP_glucos_trans"/>
</dbReference>
<comment type="caution">
    <text evidence="7">The sequence shown here is derived from an EMBL/GenBank/DDBJ whole genome shotgun (WGS) entry which is preliminary data.</text>
</comment>
<evidence type="ECO:0000313" key="7">
    <source>
        <dbReference type="EMBL" id="TMR36712.1"/>
    </source>
</evidence>
<comment type="similarity">
    <text evidence="1">Belongs to the glycosyltransferase 28 family.</text>
</comment>
<gene>
    <name evidence="7" type="ORF">ETD85_09955</name>
</gene>
<feature type="domain" description="Erythromycin biosynthesis protein CIII-like N-terminal" evidence="6">
    <location>
        <begin position="60"/>
        <end position="255"/>
    </location>
</feature>
<dbReference type="PANTHER" id="PTHR48050">
    <property type="entry name" value="STEROL 3-BETA-GLUCOSYLTRANSFERASE"/>
    <property type="match status" value="1"/>
</dbReference>
<evidence type="ECO:0000256" key="3">
    <source>
        <dbReference type="ARBA" id="ARBA00022679"/>
    </source>
</evidence>
<evidence type="ECO:0000259" key="6">
    <source>
        <dbReference type="Pfam" id="PF21036"/>
    </source>
</evidence>
<organism evidence="7 8">
    <name type="scientific">Nonomuraea zeae</name>
    <dbReference type="NCBI Taxonomy" id="1642303"/>
    <lineage>
        <taxon>Bacteria</taxon>
        <taxon>Bacillati</taxon>
        <taxon>Actinomycetota</taxon>
        <taxon>Actinomycetes</taxon>
        <taxon>Streptosporangiales</taxon>
        <taxon>Streptosporangiaceae</taxon>
        <taxon>Nonomuraea</taxon>
    </lineage>
</organism>
<reference evidence="7 8" key="1">
    <citation type="submission" date="2019-05" db="EMBL/GenBank/DDBJ databases">
        <title>Draft genome sequence of Nonomuraea zeae DSM 100528.</title>
        <authorList>
            <person name="Saricaoglu S."/>
            <person name="Isik K."/>
        </authorList>
    </citation>
    <scope>NUCLEOTIDE SEQUENCE [LARGE SCALE GENOMIC DNA]</scope>
    <source>
        <strain evidence="7 8">DSM 100528</strain>
    </source>
</reference>
<keyword evidence="8" id="KW-1185">Reference proteome</keyword>
<dbReference type="Pfam" id="PF21036">
    <property type="entry name" value="EryCIII-like_N"/>
    <property type="match status" value="1"/>
</dbReference>
<keyword evidence="2" id="KW-0328">Glycosyltransferase</keyword>
<dbReference type="PANTHER" id="PTHR48050:SF13">
    <property type="entry name" value="STEROL 3-BETA-GLUCOSYLTRANSFERASE UGT80A2"/>
    <property type="match status" value="1"/>
</dbReference>
<feature type="compositionally biased region" description="Pro residues" evidence="4">
    <location>
        <begin position="254"/>
        <end position="265"/>
    </location>
</feature>
<dbReference type="CDD" id="cd03784">
    <property type="entry name" value="GT1_Gtf-like"/>
    <property type="match status" value="1"/>
</dbReference>
<dbReference type="AlphaFoldDB" id="A0A5S4GVE9"/>
<evidence type="ECO:0000259" key="5">
    <source>
        <dbReference type="Pfam" id="PF06722"/>
    </source>
</evidence>
<proteinExistence type="inferred from homology"/>
<dbReference type="GO" id="GO:0016758">
    <property type="term" value="F:hexosyltransferase activity"/>
    <property type="evidence" value="ECO:0007669"/>
    <property type="project" value="UniProtKB-ARBA"/>
</dbReference>
<keyword evidence="3" id="KW-0808">Transferase</keyword>
<dbReference type="GO" id="GO:0008194">
    <property type="term" value="F:UDP-glycosyltransferase activity"/>
    <property type="evidence" value="ECO:0007669"/>
    <property type="project" value="InterPro"/>
</dbReference>
<dbReference type="OrthoDB" id="5488434at2"/>
<dbReference type="InterPro" id="IPR048284">
    <property type="entry name" value="EryCIII-like_N"/>
</dbReference>
<dbReference type="SUPFAM" id="SSF53756">
    <property type="entry name" value="UDP-Glycosyltransferase/glycogen phosphorylase"/>
    <property type="match status" value="1"/>
</dbReference>
<sequence length="440" mass="46977">MTTPRSDRVNVARCPAPPSCPRGGGAAAEDYNREGKWQMRVLFVTWAWPSHFYPCVQLGWAMRASGHEVVVASQPALADVVAAAGLPSVSVGHDLDVGALAARYFSWLVRQNRPVEWEETRAWGVGNVITYKKLAEAMTADTLRFARGWRPDLVVFDPTTYAGPLTAAVLGVPAVRHIWGMDYTFRTREFEDEALAGFCAELGLDGVETLGAVTVDPCPPSLQVPAPVRRLTMRHVPYNGPALVPDWLARPPEQRPPGQHPPGQPPSGMGAHGRRRVCVLGSSAVASWGGGQDRLLPGVLRTLDDPDVEIIAIGEPGAGDAGGRLRVVDRLALHLVLPTCDLLIHQGGGGAVMSALAAGVPQLMVPRFSDHVFNARRVADAGAARQVFAGDCPPDRLGAEARLLLDDPGYRDAAAKLAQEMADQPPAAEVVDRLAELAGA</sequence>
<dbReference type="InterPro" id="IPR010610">
    <property type="entry name" value="EryCIII-like_C"/>
</dbReference>
<evidence type="ECO:0000256" key="4">
    <source>
        <dbReference type="SAM" id="MobiDB-lite"/>
    </source>
</evidence>
<accession>A0A5S4GVE9</accession>
<dbReference type="InterPro" id="IPR050426">
    <property type="entry name" value="Glycosyltransferase_28"/>
</dbReference>
<dbReference type="Pfam" id="PF06722">
    <property type="entry name" value="EryCIII-like_C"/>
    <property type="match status" value="1"/>
</dbReference>
<evidence type="ECO:0000256" key="1">
    <source>
        <dbReference type="ARBA" id="ARBA00006962"/>
    </source>
</evidence>
<name>A0A5S4GVE9_9ACTN</name>
<dbReference type="Proteomes" id="UP000306628">
    <property type="component" value="Unassembled WGS sequence"/>
</dbReference>
<feature type="domain" description="Erythromycin biosynthesis protein CIII-like C-terminal" evidence="5">
    <location>
        <begin position="302"/>
        <end position="437"/>
    </location>
</feature>